<comment type="caution">
    <text evidence="1">The sequence shown here is derived from an EMBL/GenBank/DDBJ whole genome shotgun (WGS) entry which is preliminary data.</text>
</comment>
<keyword evidence="2" id="KW-1185">Reference proteome</keyword>
<evidence type="ECO:0000313" key="1">
    <source>
        <dbReference type="EMBL" id="MQY10266.1"/>
    </source>
</evidence>
<dbReference type="AlphaFoldDB" id="A0A7K0CA46"/>
<name>A0A7K0CA46_9ACTN</name>
<protein>
    <submittedName>
        <fullName evidence="1">Uncharacterized protein</fullName>
    </submittedName>
</protein>
<evidence type="ECO:0000313" key="2">
    <source>
        <dbReference type="Proteomes" id="UP000466345"/>
    </source>
</evidence>
<gene>
    <name evidence="1" type="ORF">SRB5_03730</name>
</gene>
<organism evidence="1 2">
    <name type="scientific">Streptomyces smaragdinus</name>
    <dbReference type="NCBI Taxonomy" id="2585196"/>
    <lineage>
        <taxon>Bacteria</taxon>
        <taxon>Bacillati</taxon>
        <taxon>Actinomycetota</taxon>
        <taxon>Actinomycetes</taxon>
        <taxon>Kitasatosporales</taxon>
        <taxon>Streptomycetaceae</taxon>
        <taxon>Streptomyces</taxon>
    </lineage>
</organism>
<reference evidence="1 2" key="1">
    <citation type="submission" date="2019-10" db="EMBL/GenBank/DDBJ databases">
        <title>Streptomyces smaragdinus sp. nov. and Streptomyces fabii sp. nov., isolated from the gut of fungus growing-termite Macrotermes natalensis.</title>
        <authorList>
            <person name="Schwitalla J."/>
            <person name="Benndorf R."/>
            <person name="Martin K."/>
            <person name="De Beer W."/>
            <person name="Kaster A.-K."/>
            <person name="Vollmers J."/>
            <person name="Poulsen M."/>
            <person name="Beemelmanns C."/>
        </authorList>
    </citation>
    <scope>NUCLEOTIDE SEQUENCE [LARGE SCALE GENOMIC DNA]</scope>
    <source>
        <strain evidence="1 2">RB5</strain>
    </source>
</reference>
<accession>A0A7K0CA46</accession>
<dbReference type="EMBL" id="WEGJ01000001">
    <property type="protein sequence ID" value="MQY10266.1"/>
    <property type="molecule type" value="Genomic_DNA"/>
</dbReference>
<dbReference type="RefSeq" id="WP_267132563.1">
    <property type="nucleotide sequence ID" value="NZ_WEGJ01000001.1"/>
</dbReference>
<proteinExistence type="predicted"/>
<sequence length="42" mass="4548">MSPPQIQSLLLALSTALNIRTQRSPRPIRPVCACTELCANAL</sequence>
<dbReference type="Proteomes" id="UP000466345">
    <property type="component" value="Unassembled WGS sequence"/>
</dbReference>